<dbReference type="AlphaFoldDB" id="A0A1J4MN95"/>
<gene>
    <name evidence="11" type="ORF">cubi_02032</name>
</gene>
<feature type="compositionally biased region" description="Basic residues" evidence="8">
    <location>
        <begin position="50"/>
        <end position="61"/>
    </location>
</feature>
<dbReference type="GO" id="GO:0003723">
    <property type="term" value="F:RNA binding"/>
    <property type="evidence" value="ECO:0007669"/>
    <property type="project" value="TreeGrafter"/>
</dbReference>
<dbReference type="SUPFAM" id="SSF52540">
    <property type="entry name" value="P-loop containing nucleoside triphosphate hydrolases"/>
    <property type="match status" value="1"/>
</dbReference>
<evidence type="ECO:0000256" key="5">
    <source>
        <dbReference type="ARBA" id="ARBA00022806"/>
    </source>
</evidence>
<evidence type="ECO:0000256" key="1">
    <source>
        <dbReference type="ARBA" id="ARBA00008792"/>
    </source>
</evidence>
<dbReference type="PROSITE" id="PS51192">
    <property type="entry name" value="HELICASE_ATP_BIND_1"/>
    <property type="match status" value="1"/>
</dbReference>
<dbReference type="PANTHER" id="PTHR18934">
    <property type="entry name" value="ATP-DEPENDENT RNA HELICASE"/>
    <property type="match status" value="1"/>
</dbReference>
<organism evidence="11 12">
    <name type="scientific">Cryptosporidium ubiquitum</name>
    <dbReference type="NCBI Taxonomy" id="857276"/>
    <lineage>
        <taxon>Eukaryota</taxon>
        <taxon>Sar</taxon>
        <taxon>Alveolata</taxon>
        <taxon>Apicomplexa</taxon>
        <taxon>Conoidasida</taxon>
        <taxon>Coccidia</taxon>
        <taxon>Eucoccidiorida</taxon>
        <taxon>Eimeriorina</taxon>
        <taxon>Cryptosporidiidae</taxon>
        <taxon>Cryptosporidium</taxon>
    </lineage>
</organism>
<evidence type="ECO:0000256" key="8">
    <source>
        <dbReference type="SAM" id="MobiDB-lite"/>
    </source>
</evidence>
<evidence type="ECO:0000256" key="2">
    <source>
        <dbReference type="ARBA" id="ARBA00012552"/>
    </source>
</evidence>
<evidence type="ECO:0000256" key="3">
    <source>
        <dbReference type="ARBA" id="ARBA00022741"/>
    </source>
</evidence>
<feature type="region of interest" description="Disordered" evidence="8">
    <location>
        <begin position="544"/>
        <end position="604"/>
    </location>
</feature>
<evidence type="ECO:0000256" key="7">
    <source>
        <dbReference type="ARBA" id="ARBA00047984"/>
    </source>
</evidence>
<feature type="compositionally biased region" description="Basic and acidic residues" evidence="8">
    <location>
        <begin position="649"/>
        <end position="665"/>
    </location>
</feature>
<dbReference type="CDD" id="cd18791">
    <property type="entry name" value="SF2_C_RHA"/>
    <property type="match status" value="1"/>
</dbReference>
<feature type="region of interest" description="Disordered" evidence="8">
    <location>
        <begin position="639"/>
        <end position="665"/>
    </location>
</feature>
<evidence type="ECO:0000256" key="6">
    <source>
        <dbReference type="ARBA" id="ARBA00022840"/>
    </source>
</evidence>
<sequence length="1261" mass="144688">MEPEKILEENLLEHDLHGSNALILPTSKIERKRIHQENNPNCDPSSGKLEKKKKMSNRKRRKLKQLEEKKRLNKLHEDLTNDLKKYTLSNEELQLMMSITNSRMNNKQKQILRSRYLAANLELPNFLKLKDPPSRPKIDYSETILESDSDSSSSLDLDPCSGPSHEQDKDQCQDLEMEVKTVSNVNIDSNSNSKLELNSRGQDKEIVEDSQKNGNKSYIRKYTSLVINNDNDRPSINRTPEIEFQRSELPVRVYEFEILDAVENNDVTIVTGATGSGKSTQVPQLLYEAGYCQIKKESSTVNEGGKRFMIGLTQPRRIAATSLSNRIGEELNDPKVVGYQIRYDKKNCTKDTVIKVMTDGVLLQEIQKDLLCSKYTVILIDEAHERTVNTDILIGLLSRIVIFRREEYNRKIKEGLEDILPPLKLIIMSATLRVTDFSENPKLFSKPPPVINIETPNFPVTLHFAKNTPKDYISAAYKKIQQIHNRLPPGSILVFVTGKKEVNILVNMINKKRTKAKRNTVLDQIGNSKLNMLLDFTENNLEEEEIEDGDLEDEDLEDENLEEDLEDENLEDESLEEDLEDEDLEFEEQDDEESKDKEEKDEGKIDEEKKNVWEIFGKKDNRKRKIRLHKDVDSSVWKGGGVLEESEAEDGKTKDDGDQKEGENKEKALEKVKIQLKAIPLYASMSFDEQKKAFKLPESNNIRHVIISTNVSETSITIPNVRYVIDTGKEKRREYSKGSESSRFVVEWISKASASQRSGRAGRVGPGHCYRLYSSAIYENVFSKFAPIDILSIPLDSVLLYMHSLGIPDIVDFPFPTPPEKSQIDKAYELLTILGSVESKKSKYVLTNQGISLSNFPLSPRYAKILLLATAYIRKNMLEEDLKFSIELLQQVSILVSYLAIGNLRDESFSSIIQDNQNKDLKNVSGQNSNDEFESLPTNLGNDIELNLWFCIKYLEYYGSGTKKERSFSENFCKRFELNSRGMSEIRLMSIQLFNITKKKYLDGLMQFEANLHIKWPPKHPNFTQKHLLRTFFISCFIDHIAIRNDGNLISKISYQIPNDYSNSYSAFIHPKSILISTKPKFLIYSQVITSSDNNRHNLCDCLLLTTDDISKATSLKHPLIDCSKILSFPTPYYSIENDSIVGYCTPKYRNKSVIIDLPSSEIKLGANNNITFEIFARAILNGQVFREFNNPRILKNLKSKNNNSNYFKLLVHTLEENVIFSKSGLISKFKSKRDFLLKNILQLYEITVHNDIRSFWPPTK</sequence>
<keyword evidence="3" id="KW-0547">Nucleotide-binding</keyword>
<feature type="compositionally biased region" description="Basic and acidic residues" evidence="8">
    <location>
        <begin position="201"/>
        <end position="211"/>
    </location>
</feature>
<evidence type="ECO:0000259" key="9">
    <source>
        <dbReference type="PROSITE" id="PS51192"/>
    </source>
</evidence>
<protein>
    <recommendedName>
        <fullName evidence="2">RNA helicase</fullName>
        <ecNumber evidence="2">3.6.4.13</ecNumber>
    </recommendedName>
</protein>
<dbReference type="Gene3D" id="3.40.50.300">
    <property type="entry name" value="P-loop containing nucleotide triphosphate hydrolases"/>
    <property type="match status" value="3"/>
</dbReference>
<dbReference type="InterPro" id="IPR003593">
    <property type="entry name" value="AAA+_ATPase"/>
</dbReference>
<keyword evidence="12" id="KW-1185">Reference proteome</keyword>
<comment type="similarity">
    <text evidence="1">Belongs to the DEAD box helicase family. DEAH subfamily.</text>
</comment>
<dbReference type="GO" id="GO:0005524">
    <property type="term" value="F:ATP binding"/>
    <property type="evidence" value="ECO:0007669"/>
    <property type="project" value="UniProtKB-KW"/>
</dbReference>
<dbReference type="VEuPathDB" id="CryptoDB:cubi_02032"/>
<dbReference type="GO" id="GO:0005730">
    <property type="term" value="C:nucleolus"/>
    <property type="evidence" value="ECO:0007669"/>
    <property type="project" value="TreeGrafter"/>
</dbReference>
<accession>A0A1J4MN95</accession>
<dbReference type="GO" id="GO:0016787">
    <property type="term" value="F:hydrolase activity"/>
    <property type="evidence" value="ECO:0007669"/>
    <property type="project" value="UniProtKB-KW"/>
</dbReference>
<feature type="compositionally biased region" description="Acidic residues" evidence="8">
    <location>
        <begin position="544"/>
        <end position="593"/>
    </location>
</feature>
<dbReference type="PROSITE" id="PS51194">
    <property type="entry name" value="HELICASE_CTER"/>
    <property type="match status" value="1"/>
</dbReference>
<feature type="region of interest" description="Disordered" evidence="8">
    <location>
        <begin position="188"/>
        <end position="213"/>
    </location>
</feature>
<dbReference type="OrthoDB" id="10253254at2759"/>
<feature type="domain" description="Helicase ATP-binding" evidence="9">
    <location>
        <begin position="259"/>
        <end position="450"/>
    </location>
</feature>
<proteinExistence type="inferred from homology"/>
<reference evidence="11 12" key="1">
    <citation type="submission" date="2016-10" db="EMBL/GenBank/DDBJ databases">
        <title>Reductive evolution of mitochondrial metabolism and differential evolution of invasion-related proteins in Cryptosporidium.</title>
        <authorList>
            <person name="Liu S."/>
            <person name="Roellig D.M."/>
            <person name="Guo Y."/>
            <person name="Li N."/>
            <person name="Frace M.A."/>
            <person name="Tang K."/>
            <person name="Zhang L."/>
            <person name="Feng Y."/>
            <person name="Xiao L."/>
        </authorList>
    </citation>
    <scope>NUCLEOTIDE SEQUENCE [LARGE SCALE GENOMIC DNA]</scope>
    <source>
        <strain evidence="11">39726</strain>
    </source>
</reference>
<dbReference type="GeneID" id="39978823"/>
<comment type="caution">
    <text evidence="11">The sequence shown here is derived from an EMBL/GenBank/DDBJ whole genome shotgun (WGS) entry which is preliminary data.</text>
</comment>
<feature type="region of interest" description="Disordered" evidence="8">
    <location>
        <begin position="144"/>
        <end position="171"/>
    </location>
</feature>
<dbReference type="InterPro" id="IPR014001">
    <property type="entry name" value="Helicase_ATP-bd"/>
</dbReference>
<name>A0A1J4MN95_9CRYT</name>
<dbReference type="PANTHER" id="PTHR18934:SF99">
    <property type="entry name" value="ATP-DEPENDENT RNA HELICASE DHX37-RELATED"/>
    <property type="match status" value="1"/>
</dbReference>
<dbReference type="Pfam" id="PF00271">
    <property type="entry name" value="Helicase_C"/>
    <property type="match status" value="1"/>
</dbReference>
<feature type="domain" description="Helicase C-terminal" evidence="10">
    <location>
        <begin position="631"/>
        <end position="806"/>
    </location>
</feature>
<dbReference type="GO" id="GO:0003724">
    <property type="term" value="F:RNA helicase activity"/>
    <property type="evidence" value="ECO:0007669"/>
    <property type="project" value="UniProtKB-EC"/>
</dbReference>
<dbReference type="SMART" id="SM00487">
    <property type="entry name" value="DEXDc"/>
    <property type="match status" value="1"/>
</dbReference>
<evidence type="ECO:0000313" key="12">
    <source>
        <dbReference type="Proteomes" id="UP000186176"/>
    </source>
</evidence>
<feature type="compositionally biased region" description="Basic and acidic residues" evidence="8">
    <location>
        <begin position="594"/>
        <end position="604"/>
    </location>
</feature>
<dbReference type="GO" id="GO:0000462">
    <property type="term" value="P:maturation of SSU-rRNA from tricistronic rRNA transcript (SSU-rRNA, 5.8S rRNA, LSU-rRNA)"/>
    <property type="evidence" value="ECO:0007669"/>
    <property type="project" value="TreeGrafter"/>
</dbReference>
<dbReference type="InterPro" id="IPR027417">
    <property type="entry name" value="P-loop_NTPase"/>
</dbReference>
<dbReference type="SMART" id="SM00490">
    <property type="entry name" value="HELICc"/>
    <property type="match status" value="1"/>
</dbReference>
<dbReference type="InterPro" id="IPR001650">
    <property type="entry name" value="Helicase_C-like"/>
</dbReference>
<evidence type="ECO:0000259" key="10">
    <source>
        <dbReference type="PROSITE" id="PS51194"/>
    </source>
</evidence>
<dbReference type="Gene3D" id="1.10.10.2130">
    <property type="entry name" value="DEAH helicase family, winged-helix domain"/>
    <property type="match status" value="1"/>
</dbReference>
<dbReference type="EMBL" id="LRBP01000001">
    <property type="protein sequence ID" value="OII75511.1"/>
    <property type="molecule type" value="Genomic_DNA"/>
</dbReference>
<dbReference type="InterPro" id="IPR042035">
    <property type="entry name" value="DEAH_win-hel_dom"/>
</dbReference>
<comment type="catalytic activity">
    <reaction evidence="7">
        <text>ATP + H2O = ADP + phosphate + H(+)</text>
        <dbReference type="Rhea" id="RHEA:13065"/>
        <dbReference type="ChEBI" id="CHEBI:15377"/>
        <dbReference type="ChEBI" id="CHEBI:15378"/>
        <dbReference type="ChEBI" id="CHEBI:30616"/>
        <dbReference type="ChEBI" id="CHEBI:43474"/>
        <dbReference type="ChEBI" id="CHEBI:456216"/>
        <dbReference type="EC" id="3.6.4.13"/>
    </reaction>
</comment>
<dbReference type="Proteomes" id="UP000186176">
    <property type="component" value="Unassembled WGS sequence"/>
</dbReference>
<evidence type="ECO:0000313" key="11">
    <source>
        <dbReference type="EMBL" id="OII75511.1"/>
    </source>
</evidence>
<feature type="region of interest" description="Disordered" evidence="8">
    <location>
        <begin position="36"/>
        <end position="61"/>
    </location>
</feature>
<keyword evidence="6" id="KW-0067">ATP-binding</keyword>
<keyword evidence="5 11" id="KW-0347">Helicase</keyword>
<dbReference type="SMART" id="SM00382">
    <property type="entry name" value="AAA"/>
    <property type="match status" value="1"/>
</dbReference>
<dbReference type="FunFam" id="3.40.50.300:FF:000637">
    <property type="entry name" value="ATP-dependent RNA helicase DHX37/DHR1"/>
    <property type="match status" value="1"/>
</dbReference>
<evidence type="ECO:0000256" key="4">
    <source>
        <dbReference type="ARBA" id="ARBA00022801"/>
    </source>
</evidence>
<keyword evidence="4" id="KW-0378">Hydrolase</keyword>
<dbReference type="EC" id="3.6.4.13" evidence="2"/>
<dbReference type="RefSeq" id="XP_028876518.1">
    <property type="nucleotide sequence ID" value="XM_029019044.1"/>
</dbReference>